<dbReference type="PROSITE" id="PS50887">
    <property type="entry name" value="GGDEF"/>
    <property type="match status" value="1"/>
</dbReference>
<name>A0A060HNK6_9ARCH</name>
<dbReference type="GeneID" id="74948009"/>
<dbReference type="InterPro" id="IPR000160">
    <property type="entry name" value="GGDEF_dom"/>
</dbReference>
<dbReference type="Proteomes" id="UP000027093">
    <property type="component" value="Chromosome"/>
</dbReference>
<organism evidence="2 3">
    <name type="scientific">Nitrososphaera viennensis EN76</name>
    <dbReference type="NCBI Taxonomy" id="926571"/>
    <lineage>
        <taxon>Archaea</taxon>
        <taxon>Nitrososphaerota</taxon>
        <taxon>Nitrososphaeria</taxon>
        <taxon>Nitrososphaerales</taxon>
        <taxon>Nitrososphaeraceae</taxon>
        <taxon>Nitrososphaera</taxon>
    </lineage>
</organism>
<dbReference type="EMBL" id="CP007536">
    <property type="protein sequence ID" value="AIC17048.1"/>
    <property type="molecule type" value="Genomic_DNA"/>
</dbReference>
<evidence type="ECO:0000313" key="3">
    <source>
        <dbReference type="Proteomes" id="UP000027093"/>
    </source>
</evidence>
<keyword evidence="3" id="KW-1185">Reference proteome</keyword>
<dbReference type="AlphaFoldDB" id="A0A060HNK6"/>
<evidence type="ECO:0000313" key="2">
    <source>
        <dbReference type="EMBL" id="AIC17048.1"/>
    </source>
</evidence>
<dbReference type="RefSeq" id="WP_158435246.1">
    <property type="nucleotide sequence ID" value="NZ_CP007536.1"/>
</dbReference>
<protein>
    <recommendedName>
        <fullName evidence="1">GGDEF domain-containing protein</fullName>
    </recommendedName>
</protein>
<gene>
    <name evidence="2" type="ORF">NVIE_027720</name>
</gene>
<dbReference type="KEGG" id="nvn:NVIE_027720"/>
<reference evidence="2 3" key="1">
    <citation type="journal article" date="2014" name="Int. J. Syst. Evol. Microbiol.">
        <title>Nitrososphaera viennensis gen. nov., sp. nov., an aerobic and mesophilic, ammonia-oxidizing archaeon from soil and a member of the archaeal phylum Thaumarchaeota.</title>
        <authorList>
            <person name="Stieglmeier M."/>
            <person name="Klingl A."/>
            <person name="Alves R.J."/>
            <person name="Rittmann S.K."/>
            <person name="Melcher M."/>
            <person name="Leisch N."/>
            <person name="Schleper C."/>
        </authorList>
    </citation>
    <scope>NUCLEOTIDE SEQUENCE [LARGE SCALE GENOMIC DNA]</scope>
    <source>
        <strain evidence="2">EN76</strain>
    </source>
</reference>
<feature type="domain" description="GGDEF" evidence="1">
    <location>
        <begin position="10"/>
        <end position="51"/>
    </location>
</feature>
<proteinExistence type="predicted"/>
<sequence>MTNPDDDLYAQLGLLGMNVEFFKQTRPSREQLSELLTKATELTRRYGGDDV</sequence>
<evidence type="ECO:0000259" key="1">
    <source>
        <dbReference type="PROSITE" id="PS50887"/>
    </source>
</evidence>
<dbReference type="OrthoDB" id="373225at2157"/>
<dbReference type="HOGENOM" id="CLU_3130668_0_0_2"/>
<accession>A0A060HNK6</accession>